<dbReference type="InterPro" id="IPR001683">
    <property type="entry name" value="PX_dom"/>
</dbReference>
<dbReference type="GO" id="GO:0035091">
    <property type="term" value="F:phosphatidylinositol binding"/>
    <property type="evidence" value="ECO:0007669"/>
    <property type="project" value="InterPro"/>
</dbReference>
<feature type="coiled-coil region" evidence="1">
    <location>
        <begin position="294"/>
        <end position="321"/>
    </location>
</feature>
<evidence type="ECO:0000259" key="3">
    <source>
        <dbReference type="PROSITE" id="PS50195"/>
    </source>
</evidence>
<sequence length="526" mass="58426">MMGSETHFSFDQPPPPPKEELETLALSDPLSAVDPPSSDGSDPLLHPPSPSSSSSFPDPPSYADVIFTPFNGTTTASPTAASSPTSPATSPTSPYLRISVSDPQKEQQEAAATSLVPGGSTYVTYLITTETRDPGRFAVRRRFRDFITLADRLAESYRGHFIPPRPDKSVVESQVMQKQEFVEQRRFALEKYLSRLAAHPVVGRSDELAVFLKAQGRLPLARSIDVASRVLDGAARLPSQLFGEGPTAAVGPEEVGQPAKGGRDLLRMFRELRQSVANDWGGGRPPVVEEDREFLERKEKVQDLEQQLSTASQQAEALVKAQQDIGETMGELGLAFFKLGKFETEEAVYDSQRIRASDFKRLATAAVRASRSYRELNAQSVKHLDTLHEYLGMMLAVHSAFSDRSSALLTVQTLMSDLSSLHTRAERLEAASTKIFGGDRSRTRKVEELKETIRITEDAKLCAIREYERIKENNRSELERLDRERRDDFLGMLKGFIINQIGYADKAASVWAQVVEETSKYARERN</sequence>
<feature type="region of interest" description="Disordered" evidence="2">
    <location>
        <begin position="1"/>
        <end position="113"/>
    </location>
</feature>
<dbReference type="PANTHER" id="PTHR46757:SF2">
    <property type="entry name" value="OS05G0346100 PROTEIN"/>
    <property type="match status" value="1"/>
</dbReference>
<accession>A0AAX6EKP9</accession>
<feature type="domain" description="PX" evidence="3">
    <location>
        <begin position="103"/>
        <end position="219"/>
    </location>
</feature>
<dbReference type="Gene3D" id="1.20.1270.60">
    <property type="entry name" value="Arfaptin homology (AH) domain/BAR domain"/>
    <property type="match status" value="1"/>
</dbReference>
<dbReference type="InterPro" id="IPR036871">
    <property type="entry name" value="PX_dom_sf"/>
</dbReference>
<evidence type="ECO:0000313" key="4">
    <source>
        <dbReference type="EMBL" id="KAJ6804712.1"/>
    </source>
</evidence>
<reference evidence="4" key="2">
    <citation type="submission" date="2023-04" db="EMBL/GenBank/DDBJ databases">
        <authorList>
            <person name="Bruccoleri R.E."/>
            <person name="Oakeley E.J."/>
            <person name="Faust A.-M."/>
            <person name="Dessus-Babus S."/>
            <person name="Altorfer M."/>
            <person name="Burckhardt D."/>
            <person name="Oertli M."/>
            <person name="Naumann U."/>
            <person name="Petersen F."/>
            <person name="Wong J."/>
        </authorList>
    </citation>
    <scope>NUCLEOTIDE SEQUENCE</scope>
    <source>
        <strain evidence="4">GSM-AAB239-AS_SAM_17_03QT</strain>
        <tissue evidence="4">Leaf</tissue>
    </source>
</reference>
<keyword evidence="1" id="KW-0175">Coiled coil</keyword>
<gene>
    <name evidence="4" type="ORF">M6B38_184385</name>
</gene>
<dbReference type="CDD" id="cd06865">
    <property type="entry name" value="PX_SNX_like"/>
    <property type="match status" value="1"/>
</dbReference>
<dbReference type="Proteomes" id="UP001140949">
    <property type="component" value="Unassembled WGS sequence"/>
</dbReference>
<feature type="compositionally biased region" description="Low complexity" evidence="2">
    <location>
        <begin position="34"/>
        <end position="44"/>
    </location>
</feature>
<dbReference type="InterPro" id="IPR044279">
    <property type="entry name" value="SNX2A/B"/>
</dbReference>
<dbReference type="InterPro" id="IPR015404">
    <property type="entry name" value="Vps5_C"/>
</dbReference>
<dbReference type="GO" id="GO:0005768">
    <property type="term" value="C:endosome"/>
    <property type="evidence" value="ECO:0007669"/>
    <property type="project" value="UniProtKB-ARBA"/>
</dbReference>
<dbReference type="PANTHER" id="PTHR46757">
    <property type="entry name" value="SORTING NEXIN-RELATED"/>
    <property type="match status" value="1"/>
</dbReference>
<keyword evidence="5" id="KW-1185">Reference proteome</keyword>
<dbReference type="Gene3D" id="3.30.1520.10">
    <property type="entry name" value="Phox-like domain"/>
    <property type="match status" value="1"/>
</dbReference>
<dbReference type="CDD" id="cd07596">
    <property type="entry name" value="BAR_SNX"/>
    <property type="match status" value="1"/>
</dbReference>
<evidence type="ECO:0000256" key="2">
    <source>
        <dbReference type="SAM" id="MobiDB-lite"/>
    </source>
</evidence>
<dbReference type="AlphaFoldDB" id="A0AAX6EKP9"/>
<dbReference type="Pfam" id="PF09325">
    <property type="entry name" value="Vps5"/>
    <property type="match status" value="1"/>
</dbReference>
<dbReference type="GO" id="GO:0016020">
    <property type="term" value="C:membrane"/>
    <property type="evidence" value="ECO:0007669"/>
    <property type="project" value="UniProtKB-ARBA"/>
</dbReference>
<reference evidence="4" key="1">
    <citation type="journal article" date="2023" name="GigaByte">
        <title>Genome assembly of the bearded iris, Iris pallida Lam.</title>
        <authorList>
            <person name="Bruccoleri R.E."/>
            <person name="Oakeley E.J."/>
            <person name="Faust A.M.E."/>
            <person name="Altorfer M."/>
            <person name="Dessus-Babus S."/>
            <person name="Burckhardt D."/>
            <person name="Oertli M."/>
            <person name="Naumann U."/>
            <person name="Petersen F."/>
            <person name="Wong J."/>
        </authorList>
    </citation>
    <scope>NUCLEOTIDE SEQUENCE</scope>
    <source>
        <strain evidence="4">GSM-AAB239-AS_SAM_17_03QT</strain>
    </source>
</reference>
<dbReference type="SUPFAM" id="SSF64268">
    <property type="entry name" value="PX domain"/>
    <property type="match status" value="1"/>
</dbReference>
<comment type="caution">
    <text evidence="4">The sequence shown here is derived from an EMBL/GenBank/DDBJ whole genome shotgun (WGS) entry which is preliminary data.</text>
</comment>
<dbReference type="Pfam" id="PF00787">
    <property type="entry name" value="PX"/>
    <property type="match status" value="1"/>
</dbReference>
<dbReference type="EMBL" id="JANAVB010035817">
    <property type="protein sequence ID" value="KAJ6804712.1"/>
    <property type="molecule type" value="Genomic_DNA"/>
</dbReference>
<dbReference type="SMART" id="SM00312">
    <property type="entry name" value="PX"/>
    <property type="match status" value="1"/>
</dbReference>
<dbReference type="PROSITE" id="PS50195">
    <property type="entry name" value="PX"/>
    <property type="match status" value="1"/>
</dbReference>
<dbReference type="FunFam" id="1.20.1270.60:FF:000081">
    <property type="entry name" value="Sorting nexin 2B"/>
    <property type="match status" value="1"/>
</dbReference>
<protein>
    <submittedName>
        <fullName evidence="4">Sorting nexin 2A</fullName>
    </submittedName>
</protein>
<name>A0AAX6EKP9_IRIPA</name>
<proteinExistence type="predicted"/>
<dbReference type="InterPro" id="IPR027267">
    <property type="entry name" value="AH/BAR_dom_sf"/>
</dbReference>
<evidence type="ECO:0000256" key="1">
    <source>
        <dbReference type="SAM" id="Coils"/>
    </source>
</evidence>
<evidence type="ECO:0000313" key="5">
    <source>
        <dbReference type="Proteomes" id="UP001140949"/>
    </source>
</evidence>
<feature type="compositionally biased region" description="Low complexity" evidence="2">
    <location>
        <begin position="73"/>
        <end position="94"/>
    </location>
</feature>
<organism evidence="4 5">
    <name type="scientific">Iris pallida</name>
    <name type="common">Sweet iris</name>
    <dbReference type="NCBI Taxonomy" id="29817"/>
    <lineage>
        <taxon>Eukaryota</taxon>
        <taxon>Viridiplantae</taxon>
        <taxon>Streptophyta</taxon>
        <taxon>Embryophyta</taxon>
        <taxon>Tracheophyta</taxon>
        <taxon>Spermatophyta</taxon>
        <taxon>Magnoliopsida</taxon>
        <taxon>Liliopsida</taxon>
        <taxon>Asparagales</taxon>
        <taxon>Iridaceae</taxon>
        <taxon>Iridoideae</taxon>
        <taxon>Irideae</taxon>
        <taxon>Iris</taxon>
    </lineage>
</organism>